<feature type="region of interest" description="Disordered" evidence="1">
    <location>
        <begin position="23"/>
        <end position="84"/>
    </location>
</feature>
<dbReference type="AlphaFoldDB" id="A0A6A5TXG1"/>
<sequence>MYRRSPAPKKAPASRIAISSALIEASQQRPADGSSQIGIQQPHPHPLIGDDPSSPRPNPLLSISGTRLHVGTSHRTNKHTNKHAAREPIAVAAAILAHAIIHFCSPGPPE</sequence>
<dbReference type="EMBL" id="ML976991">
    <property type="protein sequence ID" value="KAF1956760.1"/>
    <property type="molecule type" value="Genomic_DNA"/>
</dbReference>
<evidence type="ECO:0000256" key="1">
    <source>
        <dbReference type="SAM" id="MobiDB-lite"/>
    </source>
</evidence>
<name>A0A6A5TXG1_9PLEO</name>
<keyword evidence="3" id="KW-1185">Reference proteome</keyword>
<evidence type="ECO:0000313" key="3">
    <source>
        <dbReference type="Proteomes" id="UP000800035"/>
    </source>
</evidence>
<protein>
    <submittedName>
        <fullName evidence="2">Uncharacterized protein</fullName>
    </submittedName>
</protein>
<reference evidence="2" key="1">
    <citation type="journal article" date="2020" name="Stud. Mycol.">
        <title>101 Dothideomycetes genomes: a test case for predicting lifestyles and emergence of pathogens.</title>
        <authorList>
            <person name="Haridas S."/>
            <person name="Albert R."/>
            <person name="Binder M."/>
            <person name="Bloem J."/>
            <person name="Labutti K."/>
            <person name="Salamov A."/>
            <person name="Andreopoulos B."/>
            <person name="Baker S."/>
            <person name="Barry K."/>
            <person name="Bills G."/>
            <person name="Bluhm B."/>
            <person name="Cannon C."/>
            <person name="Castanera R."/>
            <person name="Culley D."/>
            <person name="Daum C."/>
            <person name="Ezra D."/>
            <person name="Gonzalez J."/>
            <person name="Henrissat B."/>
            <person name="Kuo A."/>
            <person name="Liang C."/>
            <person name="Lipzen A."/>
            <person name="Lutzoni F."/>
            <person name="Magnuson J."/>
            <person name="Mondo S."/>
            <person name="Nolan M."/>
            <person name="Ohm R."/>
            <person name="Pangilinan J."/>
            <person name="Park H.-J."/>
            <person name="Ramirez L."/>
            <person name="Alfaro M."/>
            <person name="Sun H."/>
            <person name="Tritt A."/>
            <person name="Yoshinaga Y."/>
            <person name="Zwiers L.-H."/>
            <person name="Turgeon B."/>
            <person name="Goodwin S."/>
            <person name="Spatafora J."/>
            <person name="Crous P."/>
            <person name="Grigoriev I."/>
        </authorList>
    </citation>
    <scope>NUCLEOTIDE SEQUENCE</scope>
    <source>
        <strain evidence="2">CBS 675.92</strain>
    </source>
</reference>
<feature type="compositionally biased region" description="Polar residues" evidence="1">
    <location>
        <begin position="25"/>
        <end position="39"/>
    </location>
</feature>
<proteinExistence type="predicted"/>
<dbReference type="Proteomes" id="UP000800035">
    <property type="component" value="Unassembled WGS sequence"/>
</dbReference>
<evidence type="ECO:0000313" key="2">
    <source>
        <dbReference type="EMBL" id="KAF1956760.1"/>
    </source>
</evidence>
<gene>
    <name evidence="2" type="ORF">CC80DRAFT_492261</name>
</gene>
<organism evidence="2 3">
    <name type="scientific">Byssothecium circinans</name>
    <dbReference type="NCBI Taxonomy" id="147558"/>
    <lineage>
        <taxon>Eukaryota</taxon>
        <taxon>Fungi</taxon>
        <taxon>Dikarya</taxon>
        <taxon>Ascomycota</taxon>
        <taxon>Pezizomycotina</taxon>
        <taxon>Dothideomycetes</taxon>
        <taxon>Pleosporomycetidae</taxon>
        <taxon>Pleosporales</taxon>
        <taxon>Massarineae</taxon>
        <taxon>Massarinaceae</taxon>
        <taxon>Byssothecium</taxon>
    </lineage>
</organism>
<accession>A0A6A5TXG1</accession>